<evidence type="ECO:0000313" key="2">
    <source>
        <dbReference type="Proteomes" id="UP001501442"/>
    </source>
</evidence>
<dbReference type="EMBL" id="BAABHK010000004">
    <property type="protein sequence ID" value="GAA4626887.1"/>
    <property type="molecule type" value="Genomic_DNA"/>
</dbReference>
<gene>
    <name evidence="1" type="ORF">GCM10023196_036970</name>
</gene>
<reference evidence="2" key="1">
    <citation type="journal article" date="2019" name="Int. J. Syst. Evol. Microbiol.">
        <title>The Global Catalogue of Microorganisms (GCM) 10K type strain sequencing project: providing services to taxonomists for standard genome sequencing and annotation.</title>
        <authorList>
            <consortium name="The Broad Institute Genomics Platform"/>
            <consortium name="The Broad Institute Genome Sequencing Center for Infectious Disease"/>
            <person name="Wu L."/>
            <person name="Ma J."/>
        </authorList>
    </citation>
    <scope>NUCLEOTIDE SEQUENCE [LARGE SCALE GENOMIC DNA]</scope>
    <source>
        <strain evidence="2">JCM 17939</strain>
    </source>
</reference>
<keyword evidence="2" id="KW-1185">Reference proteome</keyword>
<comment type="caution">
    <text evidence="1">The sequence shown here is derived from an EMBL/GenBank/DDBJ whole genome shotgun (WGS) entry which is preliminary data.</text>
</comment>
<dbReference type="Proteomes" id="UP001501442">
    <property type="component" value="Unassembled WGS sequence"/>
</dbReference>
<accession>A0ABP8UC19</accession>
<name>A0ABP8UC19_9ACTN</name>
<dbReference type="RefSeq" id="WP_345432086.1">
    <property type="nucleotide sequence ID" value="NZ_BAABHK010000004.1"/>
</dbReference>
<sequence length="93" mass="9826">MSTRVTLPPGCYGLQMGDGTKYTAKPGSTVTVEDRHAGAIKTSTNGRTGVVSATRSYGLATKAGRWCEPCRFLAQAWATTCPRCGGSTIEETH</sequence>
<organism evidence="1 2">
    <name type="scientific">Actinoallomurus vinaceus</name>
    <dbReference type="NCBI Taxonomy" id="1080074"/>
    <lineage>
        <taxon>Bacteria</taxon>
        <taxon>Bacillati</taxon>
        <taxon>Actinomycetota</taxon>
        <taxon>Actinomycetes</taxon>
        <taxon>Streptosporangiales</taxon>
        <taxon>Thermomonosporaceae</taxon>
        <taxon>Actinoallomurus</taxon>
    </lineage>
</organism>
<proteinExistence type="predicted"/>
<protein>
    <submittedName>
        <fullName evidence="1">Uncharacterized protein</fullName>
    </submittedName>
</protein>
<evidence type="ECO:0000313" key="1">
    <source>
        <dbReference type="EMBL" id="GAA4626887.1"/>
    </source>
</evidence>